<dbReference type="PROSITE" id="PS00463">
    <property type="entry name" value="ZN2_CY6_FUNGAL_1"/>
    <property type="match status" value="1"/>
</dbReference>
<evidence type="ECO:0000256" key="1">
    <source>
        <dbReference type="ARBA" id="ARBA00023015"/>
    </source>
</evidence>
<keyword evidence="4" id="KW-0539">Nucleus</keyword>
<feature type="region of interest" description="Disordered" evidence="5">
    <location>
        <begin position="31"/>
        <end position="67"/>
    </location>
</feature>
<evidence type="ECO:0000259" key="6">
    <source>
        <dbReference type="PROSITE" id="PS50048"/>
    </source>
</evidence>
<dbReference type="Proteomes" id="UP001610563">
    <property type="component" value="Unassembled WGS sequence"/>
</dbReference>
<reference evidence="7 8" key="1">
    <citation type="submission" date="2024-07" db="EMBL/GenBank/DDBJ databases">
        <title>Section-level genome sequencing and comparative genomics of Aspergillus sections Usti and Cavernicolus.</title>
        <authorList>
            <consortium name="Lawrence Berkeley National Laboratory"/>
            <person name="Nybo J.L."/>
            <person name="Vesth T.C."/>
            <person name="Theobald S."/>
            <person name="Frisvad J.C."/>
            <person name="Larsen T.O."/>
            <person name="Kjaerboelling I."/>
            <person name="Rothschild-Mancinelli K."/>
            <person name="Lyhne E.K."/>
            <person name="Kogle M.E."/>
            <person name="Barry K."/>
            <person name="Clum A."/>
            <person name="Na H."/>
            <person name="Ledsgaard L."/>
            <person name="Lin J."/>
            <person name="Lipzen A."/>
            <person name="Kuo A."/>
            <person name="Riley R."/>
            <person name="Mondo S."/>
            <person name="Labutti K."/>
            <person name="Haridas S."/>
            <person name="Pangalinan J."/>
            <person name="Salamov A.A."/>
            <person name="Simmons B.A."/>
            <person name="Magnuson J.K."/>
            <person name="Chen J."/>
            <person name="Drula E."/>
            <person name="Henrissat B."/>
            <person name="Wiebenga A."/>
            <person name="Lubbers R.J."/>
            <person name="Gomes A.C."/>
            <person name="Makela M.R."/>
            <person name="Stajich J."/>
            <person name="Grigoriev I.V."/>
            <person name="Mortensen U.H."/>
            <person name="De Vries R.P."/>
            <person name="Baker S.E."/>
            <person name="Andersen M.R."/>
        </authorList>
    </citation>
    <scope>NUCLEOTIDE SEQUENCE [LARGE SCALE GENOMIC DNA]</scope>
    <source>
        <strain evidence="7 8">CBS 209.92</strain>
    </source>
</reference>
<feature type="compositionally biased region" description="Basic residues" evidence="5">
    <location>
        <begin position="58"/>
        <end position="67"/>
    </location>
</feature>
<dbReference type="SMART" id="SM00066">
    <property type="entry name" value="GAL4"/>
    <property type="match status" value="1"/>
</dbReference>
<gene>
    <name evidence="7" type="ORF">BJX66DRAFT_330536</name>
</gene>
<evidence type="ECO:0000256" key="5">
    <source>
        <dbReference type="SAM" id="MobiDB-lite"/>
    </source>
</evidence>
<dbReference type="InterPro" id="IPR001138">
    <property type="entry name" value="Zn2Cys6_DnaBD"/>
</dbReference>
<proteinExistence type="predicted"/>
<protein>
    <submittedName>
        <fullName evidence="7">C6 zinc finger domain protein</fullName>
    </submittedName>
</protein>
<dbReference type="PROSITE" id="PS50048">
    <property type="entry name" value="ZN2_CY6_FUNGAL_2"/>
    <property type="match status" value="1"/>
</dbReference>
<keyword evidence="2" id="KW-0238">DNA-binding</keyword>
<feature type="domain" description="Zn(2)-C6 fungal-type" evidence="6">
    <location>
        <begin position="70"/>
        <end position="100"/>
    </location>
</feature>
<dbReference type="SUPFAM" id="SSF57701">
    <property type="entry name" value="Zn2/Cys6 DNA-binding domain"/>
    <property type="match status" value="1"/>
</dbReference>
<keyword evidence="8" id="KW-1185">Reference proteome</keyword>
<sequence>MEMEYTQDVSPGFLIPTLSFRYSPLPLASNDLSDLSSKTPTPPAEPVSKASTPQPRTNRVKRPHTKSRGGCFNCKSRRIKCQETKPACANCIHKDLDCFYPTDAGQGRSLVTSRTQSQIQRSSHSASPRSGELSAPSPGASPVSTMPFTGDDLRFWHHFLIDARPHLPFGSEDAWLSRVPAFAHECPPLLHAMLSLGASHCSLTTPNGAQYGPVAIAHRGKALKSLSAVLAKGDNSTVAEMDGALATCYTLTFQAHHMSDGVVDFAVMVRGCGLVTQWYLQQRRDSVIFPILSNDNTIQLITSWLPWEPQQIQDEDKINSCITALDRLQPFLQSPAHHAFYNALRLAYQAMLMSHRDAFTRLSMIYVTWGLMDNVEFLTFIAPGNHVSRALFVHYILVDSFLLPVHTEIGRARNLKYGGGHFMIYRWAETVFAGLPESLQELVVDTLRVLAVHLISEVATQRETFPMWARHIPAFMEWARKQIPPDEMVLYNVE</sequence>
<feature type="region of interest" description="Disordered" evidence="5">
    <location>
        <begin position="109"/>
        <end position="143"/>
    </location>
</feature>
<accession>A0ABR4FKK8</accession>
<dbReference type="Pfam" id="PF00172">
    <property type="entry name" value="Zn_clus"/>
    <property type="match status" value="1"/>
</dbReference>
<evidence type="ECO:0000256" key="2">
    <source>
        <dbReference type="ARBA" id="ARBA00023125"/>
    </source>
</evidence>
<organism evidence="7 8">
    <name type="scientific">Aspergillus keveii</name>
    <dbReference type="NCBI Taxonomy" id="714993"/>
    <lineage>
        <taxon>Eukaryota</taxon>
        <taxon>Fungi</taxon>
        <taxon>Dikarya</taxon>
        <taxon>Ascomycota</taxon>
        <taxon>Pezizomycotina</taxon>
        <taxon>Eurotiomycetes</taxon>
        <taxon>Eurotiomycetidae</taxon>
        <taxon>Eurotiales</taxon>
        <taxon>Aspergillaceae</taxon>
        <taxon>Aspergillus</taxon>
        <taxon>Aspergillus subgen. Nidulantes</taxon>
    </lineage>
</organism>
<evidence type="ECO:0000313" key="7">
    <source>
        <dbReference type="EMBL" id="KAL2783597.1"/>
    </source>
</evidence>
<dbReference type="EMBL" id="JBFTWV010000225">
    <property type="protein sequence ID" value="KAL2783597.1"/>
    <property type="molecule type" value="Genomic_DNA"/>
</dbReference>
<dbReference type="Gene3D" id="4.10.240.10">
    <property type="entry name" value="Zn(2)-C6 fungal-type DNA-binding domain"/>
    <property type="match status" value="1"/>
</dbReference>
<evidence type="ECO:0000313" key="8">
    <source>
        <dbReference type="Proteomes" id="UP001610563"/>
    </source>
</evidence>
<dbReference type="CDD" id="cd00067">
    <property type="entry name" value="GAL4"/>
    <property type="match status" value="1"/>
</dbReference>
<keyword evidence="1" id="KW-0805">Transcription regulation</keyword>
<evidence type="ECO:0000256" key="4">
    <source>
        <dbReference type="ARBA" id="ARBA00023242"/>
    </source>
</evidence>
<dbReference type="Pfam" id="PF11951">
    <property type="entry name" value="Fungal_trans_2"/>
    <property type="match status" value="1"/>
</dbReference>
<name>A0ABR4FKK8_9EURO</name>
<comment type="caution">
    <text evidence="7">The sequence shown here is derived from an EMBL/GenBank/DDBJ whole genome shotgun (WGS) entry which is preliminary data.</text>
</comment>
<dbReference type="InterPro" id="IPR021858">
    <property type="entry name" value="Fun_TF"/>
</dbReference>
<dbReference type="PANTHER" id="PTHR47784:SF7">
    <property type="entry name" value="ZN(II)2CYS6 TRANSCRIPTION FACTOR (EUROFUNG)"/>
    <property type="match status" value="1"/>
</dbReference>
<dbReference type="InterPro" id="IPR053157">
    <property type="entry name" value="Sterol_Uptake_Regulator"/>
</dbReference>
<dbReference type="InterPro" id="IPR036864">
    <property type="entry name" value="Zn2-C6_fun-type_DNA-bd_sf"/>
</dbReference>
<dbReference type="PANTHER" id="PTHR47784">
    <property type="entry name" value="STEROL UPTAKE CONTROL PROTEIN 2"/>
    <property type="match status" value="1"/>
</dbReference>
<keyword evidence="3" id="KW-0804">Transcription</keyword>
<evidence type="ECO:0000256" key="3">
    <source>
        <dbReference type="ARBA" id="ARBA00023163"/>
    </source>
</evidence>
<feature type="compositionally biased region" description="Low complexity" evidence="5">
    <location>
        <begin position="112"/>
        <end position="125"/>
    </location>
</feature>